<feature type="compositionally biased region" description="Basic and acidic residues" evidence="1">
    <location>
        <begin position="112"/>
        <end position="124"/>
    </location>
</feature>
<gene>
    <name evidence="2" type="ORF">Purlil1_8184</name>
</gene>
<comment type="caution">
    <text evidence="2">The sequence shown here is derived from an EMBL/GenBank/DDBJ whole genome shotgun (WGS) entry which is preliminary data.</text>
</comment>
<feature type="region of interest" description="Disordered" evidence="1">
    <location>
        <begin position="107"/>
        <end position="164"/>
    </location>
</feature>
<sequence length="193" mass="21380">MSSGQTRLLKNREAWWGREASRPVPRKSTPEHDTPPAAWSDQMKQSRWGFPQSLQRAREKGPGSCRYQSPLHVGLHSTGYDQDLGCRLQTPESTGLCGGIALALSASASEGNQDRPRDTPRNEAMEQSTARRLNRDGGPATPRGDLGYWRPSPPQSVAEPPERSPALCDCWTARGRLWRLALAQHGRCLRALT</sequence>
<evidence type="ECO:0000313" key="3">
    <source>
        <dbReference type="Proteomes" id="UP001287286"/>
    </source>
</evidence>
<evidence type="ECO:0000313" key="2">
    <source>
        <dbReference type="EMBL" id="KAK4087594.1"/>
    </source>
</evidence>
<protein>
    <submittedName>
        <fullName evidence="2">Uncharacterized protein</fullName>
    </submittedName>
</protein>
<evidence type="ECO:0000256" key="1">
    <source>
        <dbReference type="SAM" id="MobiDB-lite"/>
    </source>
</evidence>
<feature type="region of interest" description="Disordered" evidence="1">
    <location>
        <begin position="1"/>
        <end position="68"/>
    </location>
</feature>
<reference evidence="2 3" key="1">
    <citation type="journal article" date="2024" name="Microbiol. Resour. Announc.">
        <title>Genome annotations for the ascomycete fungi Trichoderma harzianum, Trichoderma aggressivum, and Purpureocillium lilacinum.</title>
        <authorList>
            <person name="Beijen E.P.W."/>
            <person name="Ohm R.A."/>
        </authorList>
    </citation>
    <scope>NUCLEOTIDE SEQUENCE [LARGE SCALE GENOMIC DNA]</scope>
    <source>
        <strain evidence="2 3">CBS 150709</strain>
    </source>
</reference>
<feature type="compositionally biased region" description="Basic and acidic residues" evidence="1">
    <location>
        <begin position="10"/>
        <end position="21"/>
    </location>
</feature>
<organism evidence="2 3">
    <name type="scientific">Purpureocillium lilacinum</name>
    <name type="common">Paecilomyces lilacinus</name>
    <dbReference type="NCBI Taxonomy" id="33203"/>
    <lineage>
        <taxon>Eukaryota</taxon>
        <taxon>Fungi</taxon>
        <taxon>Dikarya</taxon>
        <taxon>Ascomycota</taxon>
        <taxon>Pezizomycotina</taxon>
        <taxon>Sordariomycetes</taxon>
        <taxon>Hypocreomycetidae</taxon>
        <taxon>Hypocreales</taxon>
        <taxon>Ophiocordycipitaceae</taxon>
        <taxon>Purpureocillium</taxon>
    </lineage>
</organism>
<name>A0ABR0BU41_PURLI</name>
<keyword evidence="3" id="KW-1185">Reference proteome</keyword>
<proteinExistence type="predicted"/>
<accession>A0ABR0BU41</accession>
<dbReference type="EMBL" id="JAWRVI010000031">
    <property type="protein sequence ID" value="KAK4087594.1"/>
    <property type="molecule type" value="Genomic_DNA"/>
</dbReference>
<dbReference type="Proteomes" id="UP001287286">
    <property type="component" value="Unassembled WGS sequence"/>
</dbReference>